<dbReference type="PROSITE" id="PS50206">
    <property type="entry name" value="RHODANESE_3"/>
    <property type="match status" value="1"/>
</dbReference>
<name>A0A1R0GXB8_9FUNG</name>
<dbReference type="OrthoDB" id="566238at2759"/>
<protein>
    <submittedName>
        <fullName evidence="2">Thiosulfate sulfurtransferase/rhodanese-like domain-containing protein 1</fullName>
    </submittedName>
</protein>
<dbReference type="PANTHER" id="PTHR44086">
    <property type="entry name" value="THIOSULFATE SULFURTRANSFERASE RDL2, MITOCHONDRIAL-RELATED"/>
    <property type="match status" value="1"/>
</dbReference>
<dbReference type="InterPro" id="IPR001763">
    <property type="entry name" value="Rhodanese-like_dom"/>
</dbReference>
<comment type="caution">
    <text evidence="2">The sequence shown here is derived from an EMBL/GenBank/DDBJ whole genome shotgun (WGS) entry which is preliminary data.</text>
</comment>
<dbReference type="STRING" id="133383.A0A1R0GXB8"/>
<keyword evidence="2" id="KW-0808">Transferase</keyword>
<proteinExistence type="predicted"/>
<feature type="domain" description="Rhodanese" evidence="1">
    <location>
        <begin position="19"/>
        <end position="126"/>
    </location>
</feature>
<dbReference type="GO" id="GO:0005739">
    <property type="term" value="C:mitochondrion"/>
    <property type="evidence" value="ECO:0007669"/>
    <property type="project" value="TreeGrafter"/>
</dbReference>
<sequence>MGSKTDVVTFEETQKILASNPKSVLVDVRSSVDYAKGHIPSAINLPFTEFEQAIQLPKQEFIDKYGFEYDAIEDIDIESAGLNDSPKVILHCGGGTKCRRAATIAEQYGRSGSTLVYKGGYRDYAKNHM</sequence>
<organism evidence="2 3">
    <name type="scientific">Smittium mucronatum</name>
    <dbReference type="NCBI Taxonomy" id="133383"/>
    <lineage>
        <taxon>Eukaryota</taxon>
        <taxon>Fungi</taxon>
        <taxon>Fungi incertae sedis</taxon>
        <taxon>Zoopagomycota</taxon>
        <taxon>Kickxellomycotina</taxon>
        <taxon>Harpellomycetes</taxon>
        <taxon>Harpellales</taxon>
        <taxon>Legeriomycetaceae</taxon>
        <taxon>Smittium</taxon>
    </lineage>
</organism>
<dbReference type="InterPro" id="IPR036873">
    <property type="entry name" value="Rhodanese-like_dom_sf"/>
</dbReference>
<dbReference type="Pfam" id="PF00581">
    <property type="entry name" value="Rhodanese"/>
    <property type="match status" value="1"/>
</dbReference>
<dbReference type="SMART" id="SM00450">
    <property type="entry name" value="RHOD"/>
    <property type="match status" value="1"/>
</dbReference>
<dbReference type="SUPFAM" id="SSF52821">
    <property type="entry name" value="Rhodanese/Cell cycle control phosphatase"/>
    <property type="match status" value="1"/>
</dbReference>
<dbReference type="EMBL" id="LSSL01002364">
    <property type="protein sequence ID" value="OLY81537.1"/>
    <property type="molecule type" value="Genomic_DNA"/>
</dbReference>
<dbReference type="Gene3D" id="3.40.250.10">
    <property type="entry name" value="Rhodanese-like domain"/>
    <property type="match status" value="1"/>
</dbReference>
<keyword evidence="3" id="KW-1185">Reference proteome</keyword>
<dbReference type="PANTHER" id="PTHR44086:SF10">
    <property type="entry name" value="THIOSULFATE SULFURTRANSFERASE_RHODANESE-LIKE DOMAIN-CONTAINING PROTEIN 3"/>
    <property type="match status" value="1"/>
</dbReference>
<dbReference type="Proteomes" id="UP000187455">
    <property type="component" value="Unassembled WGS sequence"/>
</dbReference>
<dbReference type="GO" id="GO:0004792">
    <property type="term" value="F:thiosulfate-cyanide sulfurtransferase activity"/>
    <property type="evidence" value="ECO:0007669"/>
    <property type="project" value="TreeGrafter"/>
</dbReference>
<reference evidence="2 3" key="1">
    <citation type="journal article" date="2016" name="Mol. Biol. Evol.">
        <title>Genome-Wide Survey of Gut Fungi (Harpellales) Reveals the First Horizontally Transferred Ubiquitin Gene from a Mosquito Host.</title>
        <authorList>
            <person name="Wang Y."/>
            <person name="White M.M."/>
            <person name="Kvist S."/>
            <person name="Moncalvo J.M."/>
        </authorList>
    </citation>
    <scope>NUCLEOTIDE SEQUENCE [LARGE SCALE GENOMIC DNA]</scope>
    <source>
        <strain evidence="2 3">ALG-7-W6</strain>
    </source>
</reference>
<gene>
    <name evidence="2" type="ORF">AYI68_g4352</name>
</gene>
<dbReference type="AlphaFoldDB" id="A0A1R0GXB8"/>
<evidence type="ECO:0000313" key="2">
    <source>
        <dbReference type="EMBL" id="OLY81537.1"/>
    </source>
</evidence>
<evidence type="ECO:0000259" key="1">
    <source>
        <dbReference type="PROSITE" id="PS50206"/>
    </source>
</evidence>
<accession>A0A1R0GXB8</accession>
<evidence type="ECO:0000313" key="3">
    <source>
        <dbReference type="Proteomes" id="UP000187455"/>
    </source>
</evidence>